<evidence type="ECO:0000256" key="1">
    <source>
        <dbReference type="ARBA" id="ARBA00011955"/>
    </source>
</evidence>
<organism evidence="12 13">
    <name type="scientific">Lentilactobacillus curieae</name>
    <dbReference type="NCBI Taxonomy" id="1138822"/>
    <lineage>
        <taxon>Bacteria</taxon>
        <taxon>Bacillati</taxon>
        <taxon>Bacillota</taxon>
        <taxon>Bacilli</taxon>
        <taxon>Lactobacillales</taxon>
        <taxon>Lactobacillaceae</taxon>
        <taxon>Lentilactobacillus</taxon>
    </lineage>
</organism>
<evidence type="ECO:0000256" key="11">
    <source>
        <dbReference type="PIRSR" id="PIRSR006268-2"/>
    </source>
</evidence>
<reference evidence="12 13" key="1">
    <citation type="journal article" date="2015" name="Genome Announc.">
        <title>Genome Sequence of Lactobacillus curieae CCTCC M 2011381T, a Novel Producer of Gamma-aminobutyric Acid.</title>
        <authorList>
            <person name="Wang Y."/>
            <person name="Wang Y."/>
            <person name="Lang C."/>
            <person name="Wei D."/>
            <person name="Xu P."/>
            <person name="Xie J."/>
        </authorList>
    </citation>
    <scope>NUCLEOTIDE SEQUENCE [LARGE SCALE GENOMIC DNA]</scope>
    <source>
        <strain evidence="12 13">CCTCC M 2011381</strain>
    </source>
</reference>
<dbReference type="KEGG" id="lcu:PL11_003260"/>
<dbReference type="InterPro" id="IPR024932">
    <property type="entry name" value="ApbE"/>
</dbReference>
<dbReference type="GO" id="GO:0046872">
    <property type="term" value="F:metal ion binding"/>
    <property type="evidence" value="ECO:0007669"/>
    <property type="project" value="UniProtKB-UniRule"/>
</dbReference>
<keyword evidence="7 10" id="KW-0460">Magnesium</keyword>
<dbReference type="EMBL" id="CP018906">
    <property type="protein sequence ID" value="AQW21004.1"/>
    <property type="molecule type" value="Genomic_DNA"/>
</dbReference>
<sequence length="315" mass="34676">MIQKTYSGLGTKIDLSISDQANPEILPQTNELIQKYEDSLTVNRDQSEIMDINHNAGVKPVKISVPAYSIVKQAVEVSQWHAGFNVAIGPLVKLWKIGFGGANVPPKEKIATALQDINSDNIVLDDANQTVFLTQPGMELDLGGIAKGYIADKIKEFWQSKHVSNGIINLGGNILLVGNSDHENGLWNIGIQSPELKRGQDLAVVTIPESSIVTSGVYERYLKTDGHMYHHIIDPHTGYPFETDIAGITAITPTSTEAEIWTSLGFFNGIDKATQMAAERGYQVSFIAVYQDETIRISDNLKDRFTLTDSTYQLI</sequence>
<evidence type="ECO:0000256" key="6">
    <source>
        <dbReference type="ARBA" id="ARBA00022827"/>
    </source>
</evidence>
<evidence type="ECO:0000256" key="3">
    <source>
        <dbReference type="ARBA" id="ARBA00022630"/>
    </source>
</evidence>
<dbReference type="PANTHER" id="PTHR30040">
    <property type="entry name" value="THIAMINE BIOSYNTHESIS LIPOPROTEIN APBE"/>
    <property type="match status" value="1"/>
</dbReference>
<evidence type="ECO:0000256" key="9">
    <source>
        <dbReference type="ARBA" id="ARBA00048540"/>
    </source>
</evidence>
<dbReference type="EC" id="2.7.1.180" evidence="1 10"/>
<protein>
    <recommendedName>
        <fullName evidence="2 10">FAD:protein FMN transferase</fullName>
        <ecNumber evidence="1 10">2.7.1.180</ecNumber>
    </recommendedName>
    <alternativeName>
        <fullName evidence="8 10">Flavin transferase</fullName>
    </alternativeName>
</protein>
<dbReference type="GO" id="GO:0016740">
    <property type="term" value="F:transferase activity"/>
    <property type="evidence" value="ECO:0007669"/>
    <property type="project" value="UniProtKB-UniRule"/>
</dbReference>
<keyword evidence="6 10" id="KW-0274">FAD</keyword>
<accession>A0A1S6QHB9</accession>
<dbReference type="PIRSF" id="PIRSF006268">
    <property type="entry name" value="ApbE"/>
    <property type="match status" value="1"/>
</dbReference>
<feature type="binding site" evidence="11">
    <location>
        <position position="144"/>
    </location>
    <ligand>
        <name>Mg(2+)</name>
        <dbReference type="ChEBI" id="CHEBI:18420"/>
    </ligand>
</feature>
<dbReference type="Gene3D" id="3.10.520.10">
    <property type="entry name" value="ApbE-like domains"/>
    <property type="match status" value="1"/>
</dbReference>
<evidence type="ECO:0000256" key="7">
    <source>
        <dbReference type="ARBA" id="ARBA00022842"/>
    </source>
</evidence>
<evidence type="ECO:0000256" key="4">
    <source>
        <dbReference type="ARBA" id="ARBA00022679"/>
    </source>
</evidence>
<dbReference type="Proteomes" id="UP000030361">
    <property type="component" value="Chromosome"/>
</dbReference>
<evidence type="ECO:0000256" key="10">
    <source>
        <dbReference type="PIRNR" id="PIRNR006268"/>
    </source>
</evidence>
<comment type="similarity">
    <text evidence="10">Belongs to the ApbE family.</text>
</comment>
<dbReference type="InterPro" id="IPR003374">
    <property type="entry name" value="ApbE-like_sf"/>
</dbReference>
<feature type="binding site" evidence="11">
    <location>
        <position position="263"/>
    </location>
    <ligand>
        <name>Mg(2+)</name>
        <dbReference type="ChEBI" id="CHEBI:18420"/>
    </ligand>
</feature>
<dbReference type="SUPFAM" id="SSF143631">
    <property type="entry name" value="ApbE-like"/>
    <property type="match status" value="1"/>
</dbReference>
<evidence type="ECO:0000313" key="12">
    <source>
        <dbReference type="EMBL" id="AQW21004.1"/>
    </source>
</evidence>
<evidence type="ECO:0000256" key="8">
    <source>
        <dbReference type="ARBA" id="ARBA00031306"/>
    </source>
</evidence>
<dbReference type="Pfam" id="PF02424">
    <property type="entry name" value="ApbE"/>
    <property type="match status" value="1"/>
</dbReference>
<evidence type="ECO:0000313" key="13">
    <source>
        <dbReference type="Proteomes" id="UP000030361"/>
    </source>
</evidence>
<proteinExistence type="inferred from homology"/>
<comment type="cofactor">
    <cofactor evidence="11">
        <name>Mg(2+)</name>
        <dbReference type="ChEBI" id="CHEBI:18420"/>
    </cofactor>
    <cofactor evidence="11">
        <name>Mn(2+)</name>
        <dbReference type="ChEBI" id="CHEBI:29035"/>
    </cofactor>
    <text evidence="11">Magnesium. Can also use manganese.</text>
</comment>
<evidence type="ECO:0000256" key="5">
    <source>
        <dbReference type="ARBA" id="ARBA00022723"/>
    </source>
</evidence>
<dbReference type="PANTHER" id="PTHR30040:SF2">
    <property type="entry name" value="FAD:PROTEIN FMN TRANSFERASE"/>
    <property type="match status" value="1"/>
</dbReference>
<keyword evidence="3 10" id="KW-0285">Flavoprotein</keyword>
<comment type="catalytic activity">
    <reaction evidence="9 10">
        <text>L-threonyl-[protein] + FAD = FMN-L-threonyl-[protein] + AMP + H(+)</text>
        <dbReference type="Rhea" id="RHEA:36847"/>
        <dbReference type="Rhea" id="RHEA-COMP:11060"/>
        <dbReference type="Rhea" id="RHEA-COMP:11061"/>
        <dbReference type="ChEBI" id="CHEBI:15378"/>
        <dbReference type="ChEBI" id="CHEBI:30013"/>
        <dbReference type="ChEBI" id="CHEBI:57692"/>
        <dbReference type="ChEBI" id="CHEBI:74257"/>
        <dbReference type="ChEBI" id="CHEBI:456215"/>
        <dbReference type="EC" id="2.7.1.180"/>
    </reaction>
</comment>
<name>A0A1S6QHB9_9LACO</name>
<dbReference type="eggNOG" id="COG1477">
    <property type="taxonomic scope" value="Bacteria"/>
</dbReference>
<gene>
    <name evidence="12" type="ORF">PL11_003260</name>
</gene>
<keyword evidence="4 10" id="KW-0808">Transferase</keyword>
<keyword evidence="13" id="KW-1185">Reference proteome</keyword>
<dbReference type="OrthoDB" id="9778595at2"/>
<dbReference type="AlphaFoldDB" id="A0A1S6QHB9"/>
<keyword evidence="5 10" id="KW-0479">Metal-binding</keyword>
<evidence type="ECO:0000256" key="2">
    <source>
        <dbReference type="ARBA" id="ARBA00016337"/>
    </source>
</evidence>